<dbReference type="CDD" id="cd13690">
    <property type="entry name" value="PBP2_GluB"/>
    <property type="match status" value="1"/>
</dbReference>
<gene>
    <name evidence="8" type="ORF">SAMN05444817_104125</name>
</gene>
<feature type="domain" description="Solute-binding protein family 3/N-terminal" evidence="6">
    <location>
        <begin position="98"/>
        <end position="320"/>
    </location>
</feature>
<accession>A0A1N7J7M8</accession>
<feature type="domain" description="Ionotropic glutamate receptor C-terminal" evidence="7">
    <location>
        <begin position="98"/>
        <end position="319"/>
    </location>
</feature>
<evidence type="ECO:0000256" key="2">
    <source>
        <dbReference type="ARBA" id="ARBA00022448"/>
    </source>
</evidence>
<dbReference type="GO" id="GO:0016020">
    <property type="term" value="C:membrane"/>
    <property type="evidence" value="ECO:0007669"/>
    <property type="project" value="InterPro"/>
</dbReference>
<dbReference type="GO" id="GO:0005576">
    <property type="term" value="C:extracellular region"/>
    <property type="evidence" value="ECO:0007669"/>
    <property type="project" value="TreeGrafter"/>
</dbReference>
<keyword evidence="3 5" id="KW-0732">Signal</keyword>
<dbReference type="EMBL" id="FTOF01000004">
    <property type="protein sequence ID" value="SIS45320.1"/>
    <property type="molecule type" value="Genomic_DNA"/>
</dbReference>
<keyword evidence="9" id="KW-1185">Reference proteome</keyword>
<dbReference type="SMART" id="SM00062">
    <property type="entry name" value="PBPb"/>
    <property type="match status" value="1"/>
</dbReference>
<dbReference type="RefSeq" id="WP_076599021.1">
    <property type="nucleotide sequence ID" value="NZ_CP046976.1"/>
</dbReference>
<feature type="compositionally biased region" description="Acidic residues" evidence="4">
    <location>
        <begin position="61"/>
        <end position="74"/>
    </location>
</feature>
<name>A0A1N7J7M8_9CORY</name>
<dbReference type="GO" id="GO:0030288">
    <property type="term" value="C:outer membrane-bounded periplasmic space"/>
    <property type="evidence" value="ECO:0007669"/>
    <property type="project" value="TreeGrafter"/>
</dbReference>
<dbReference type="Gene3D" id="3.40.190.10">
    <property type="entry name" value="Periplasmic binding protein-like II"/>
    <property type="match status" value="2"/>
</dbReference>
<dbReference type="GO" id="GO:0015276">
    <property type="term" value="F:ligand-gated monoatomic ion channel activity"/>
    <property type="evidence" value="ECO:0007669"/>
    <property type="project" value="InterPro"/>
</dbReference>
<dbReference type="PANTHER" id="PTHR30085">
    <property type="entry name" value="AMINO ACID ABC TRANSPORTER PERMEASE"/>
    <property type="match status" value="1"/>
</dbReference>
<reference evidence="9" key="1">
    <citation type="submission" date="2017-01" db="EMBL/GenBank/DDBJ databases">
        <authorList>
            <person name="Varghese N."/>
            <person name="Submissions S."/>
        </authorList>
    </citation>
    <scope>NUCLEOTIDE SEQUENCE [LARGE SCALE GENOMIC DNA]</scope>
    <source>
        <strain evidence="9">DSM 44531</strain>
    </source>
</reference>
<evidence type="ECO:0000259" key="6">
    <source>
        <dbReference type="SMART" id="SM00062"/>
    </source>
</evidence>
<dbReference type="STRING" id="1161099.SAMN05444817_104125"/>
<evidence type="ECO:0000313" key="8">
    <source>
        <dbReference type="EMBL" id="SIS45320.1"/>
    </source>
</evidence>
<dbReference type="OrthoDB" id="9807888at2"/>
<dbReference type="InterPro" id="IPR001638">
    <property type="entry name" value="Solute-binding_3/MltF_N"/>
</dbReference>
<dbReference type="AlphaFoldDB" id="A0A1N7J7M8"/>
<dbReference type="PROSITE" id="PS51257">
    <property type="entry name" value="PROKAR_LIPOPROTEIN"/>
    <property type="match status" value="1"/>
</dbReference>
<evidence type="ECO:0000256" key="5">
    <source>
        <dbReference type="SAM" id="SignalP"/>
    </source>
</evidence>
<dbReference type="InterPro" id="IPR051455">
    <property type="entry name" value="Bact_solute-bind_prot3"/>
</dbReference>
<feature type="compositionally biased region" description="Basic and acidic residues" evidence="4">
    <location>
        <begin position="77"/>
        <end position="93"/>
    </location>
</feature>
<organism evidence="8 9">
    <name type="scientific">Corynebacterium appendicis CIP 107643</name>
    <dbReference type="NCBI Taxonomy" id="1161099"/>
    <lineage>
        <taxon>Bacteria</taxon>
        <taxon>Bacillati</taxon>
        <taxon>Actinomycetota</taxon>
        <taxon>Actinomycetes</taxon>
        <taxon>Mycobacteriales</taxon>
        <taxon>Corynebacteriaceae</taxon>
        <taxon>Corynebacterium</taxon>
    </lineage>
</organism>
<dbReference type="Proteomes" id="UP000186292">
    <property type="component" value="Unassembled WGS sequence"/>
</dbReference>
<protein>
    <submittedName>
        <fullName evidence="8">Amino acid ABC transporter substrate-binding protein, PAAT family</fullName>
    </submittedName>
</protein>
<evidence type="ECO:0000259" key="7">
    <source>
        <dbReference type="SMART" id="SM00079"/>
    </source>
</evidence>
<sequence>MARIAYRRPPLPHPAASLTAALAAVALTLSSCAPTPPPPQEQASNDTTHDELFPPGAQLDEPGEEPSETAEPADWEGSLRPDDTTPEERIPEIHKRGRIIIGVDQSQYLLSFRDNATGELKGFEIDLAREISRDIFGDPDKVDFRFIDSTMRTEAIVSGQVDIVVRTMSITKKRLEAIDFSAPYLDSSVRMLVPSASGIESTGDITDARICVADGSNVVDMARRTFPDQEILRTRTWTDCLMAMQQFQTGAILGDETILAGAAAQDPLTTVTGEAVADQQYSVGIPKGNDGLTRQVNSTLERIRGDGTWDAMFDKWLSPHIGARSAPALKYRPDEPDAGNPDSAEGD</sequence>
<evidence type="ECO:0000256" key="4">
    <source>
        <dbReference type="SAM" id="MobiDB-lite"/>
    </source>
</evidence>
<dbReference type="SMART" id="SM00079">
    <property type="entry name" value="PBPe"/>
    <property type="match status" value="1"/>
</dbReference>
<dbReference type="SUPFAM" id="SSF53850">
    <property type="entry name" value="Periplasmic binding protein-like II"/>
    <property type="match status" value="1"/>
</dbReference>
<feature type="region of interest" description="Disordered" evidence="4">
    <location>
        <begin position="324"/>
        <end position="347"/>
    </location>
</feature>
<feature type="signal peptide" evidence="5">
    <location>
        <begin position="1"/>
        <end position="33"/>
    </location>
</feature>
<evidence type="ECO:0000256" key="1">
    <source>
        <dbReference type="ARBA" id="ARBA00010333"/>
    </source>
</evidence>
<proteinExistence type="inferred from homology"/>
<feature type="chain" id="PRO_5038501160" evidence="5">
    <location>
        <begin position="34"/>
        <end position="347"/>
    </location>
</feature>
<dbReference type="GO" id="GO:0006865">
    <property type="term" value="P:amino acid transport"/>
    <property type="evidence" value="ECO:0007669"/>
    <property type="project" value="TreeGrafter"/>
</dbReference>
<evidence type="ECO:0000313" key="9">
    <source>
        <dbReference type="Proteomes" id="UP000186292"/>
    </source>
</evidence>
<dbReference type="InterPro" id="IPR001320">
    <property type="entry name" value="Iontro_rcpt_C"/>
</dbReference>
<dbReference type="PANTHER" id="PTHR30085:SF6">
    <property type="entry name" value="ABC TRANSPORTER GLUTAMINE-BINDING PROTEIN GLNH"/>
    <property type="match status" value="1"/>
</dbReference>
<evidence type="ECO:0000256" key="3">
    <source>
        <dbReference type="ARBA" id="ARBA00022729"/>
    </source>
</evidence>
<dbReference type="Pfam" id="PF00497">
    <property type="entry name" value="SBP_bac_3"/>
    <property type="match status" value="1"/>
</dbReference>
<keyword evidence="2" id="KW-0813">Transport</keyword>
<comment type="similarity">
    <text evidence="1">Belongs to the bacterial solute-binding protein 3 family.</text>
</comment>
<feature type="region of interest" description="Disordered" evidence="4">
    <location>
        <begin position="30"/>
        <end position="93"/>
    </location>
</feature>